<feature type="transmembrane region" description="Helical" evidence="1">
    <location>
        <begin position="76"/>
        <end position="95"/>
    </location>
</feature>
<evidence type="ECO:0000256" key="1">
    <source>
        <dbReference type="SAM" id="Phobius"/>
    </source>
</evidence>
<keyword evidence="1" id="KW-1133">Transmembrane helix</keyword>
<proteinExistence type="predicted"/>
<feature type="transmembrane region" description="Helical" evidence="1">
    <location>
        <begin position="37"/>
        <end position="56"/>
    </location>
</feature>
<dbReference type="KEGG" id="moc:BB934_11565"/>
<name>A0A1B2EFM8_9HYPH</name>
<keyword evidence="1" id="KW-0472">Membrane</keyword>
<dbReference type="EMBL" id="CP016616">
    <property type="protein sequence ID" value="ANY78784.1"/>
    <property type="molecule type" value="Genomic_DNA"/>
</dbReference>
<evidence type="ECO:0000313" key="2">
    <source>
        <dbReference type="EMBL" id="ANY78784.1"/>
    </source>
</evidence>
<feature type="transmembrane region" description="Helical" evidence="1">
    <location>
        <begin position="133"/>
        <end position="152"/>
    </location>
</feature>
<organism evidence="2">
    <name type="scientific">Microvirga ossetica</name>
    <dbReference type="NCBI Taxonomy" id="1882682"/>
    <lineage>
        <taxon>Bacteria</taxon>
        <taxon>Pseudomonadati</taxon>
        <taxon>Pseudomonadota</taxon>
        <taxon>Alphaproteobacteria</taxon>
        <taxon>Hyphomicrobiales</taxon>
        <taxon>Methylobacteriaceae</taxon>
        <taxon>Microvirga</taxon>
    </lineage>
</organism>
<dbReference type="Pfam" id="PF20589">
    <property type="entry name" value="DUF6790"/>
    <property type="match status" value="1"/>
</dbReference>
<sequence>MYLVSVLGLAVVLPIVSILLDMTLAGSAITLPLVGKWFVFWAVGIRLFMAGIRQVLQPSFTAVTIFKIKDPEAEKLVTEIGFGNLSMGLIGILSLAVPNWLVPSGVAGGLYLGLAGLKHIASKNRTREETIAMVTDLLVALIVGIAIAAIFLQRA</sequence>
<dbReference type="OrthoDB" id="5072157at2"/>
<gene>
    <name evidence="2" type="ORF">BB934_11565</name>
</gene>
<dbReference type="RefSeq" id="WP_099509786.1">
    <property type="nucleotide sequence ID" value="NZ_CP016616.1"/>
</dbReference>
<dbReference type="AlphaFoldDB" id="A0A1B2EFM8"/>
<accession>A0A1B2EFM8</accession>
<dbReference type="InterPro" id="IPR046740">
    <property type="entry name" value="DUF6790"/>
</dbReference>
<reference evidence="2" key="1">
    <citation type="submission" date="2016-07" db="EMBL/GenBank/DDBJ databases">
        <title>Microvirga ossetica sp. nov. a new species of rhizobia isolated from root nodules of the legume species Vicia alpestris Steven originated from North Ossetia region in the Caucasus.</title>
        <authorList>
            <person name="Safronova V.I."/>
            <person name="Kuznetsova I.G."/>
            <person name="Sazanova A.L."/>
            <person name="Belimov A."/>
            <person name="Andronov E."/>
            <person name="Osledkin Y.S."/>
            <person name="Onishchuk O.P."/>
            <person name="Kurchak O.N."/>
            <person name="Shaposhnikov A.I."/>
            <person name="Willems A."/>
            <person name="Tikhonovich I.A."/>
        </authorList>
    </citation>
    <scope>NUCLEOTIDE SEQUENCE [LARGE SCALE GENOMIC DNA]</scope>
    <source>
        <strain evidence="2">V5/3M</strain>
    </source>
</reference>
<keyword evidence="1" id="KW-0812">Transmembrane</keyword>
<protein>
    <submittedName>
        <fullName evidence="2">Uncharacterized protein</fullName>
    </submittedName>
</protein>